<protein>
    <recommendedName>
        <fullName evidence="1">C2 domain-containing protein</fullName>
    </recommendedName>
</protein>
<evidence type="ECO:0000259" key="1">
    <source>
        <dbReference type="PROSITE" id="PS50004"/>
    </source>
</evidence>
<dbReference type="CDD" id="cd04051">
    <property type="entry name" value="C2_SRC2_like"/>
    <property type="match status" value="1"/>
</dbReference>
<dbReference type="AlphaFoldDB" id="A0AAP0SDE4"/>
<feature type="domain" description="C2" evidence="1">
    <location>
        <begin position="1"/>
        <end position="111"/>
    </location>
</feature>
<dbReference type="SUPFAM" id="SSF49562">
    <property type="entry name" value="C2 domain (Calcium/lipid-binding domain, CaLB)"/>
    <property type="match status" value="1"/>
</dbReference>
<dbReference type="PROSITE" id="PS50004">
    <property type="entry name" value="C2"/>
    <property type="match status" value="1"/>
</dbReference>
<dbReference type="InterPro" id="IPR044750">
    <property type="entry name" value="C2_SRC2/BAP"/>
</dbReference>
<evidence type="ECO:0000313" key="2">
    <source>
        <dbReference type="EMBL" id="KAK9292685.1"/>
    </source>
</evidence>
<reference evidence="2 3" key="1">
    <citation type="journal article" date="2024" name="Plant J.">
        <title>Genome sequences and population genomics reveal climatic adaptation and genomic divergence between two closely related sweetgum species.</title>
        <authorList>
            <person name="Xu W.Q."/>
            <person name="Ren C.Q."/>
            <person name="Zhang X.Y."/>
            <person name="Comes H.P."/>
            <person name="Liu X.H."/>
            <person name="Li Y.G."/>
            <person name="Kettle C.J."/>
            <person name="Jalonen R."/>
            <person name="Gaisberger H."/>
            <person name="Ma Y.Z."/>
            <person name="Qiu Y.X."/>
        </authorList>
    </citation>
    <scope>NUCLEOTIDE SEQUENCE [LARGE SCALE GENOMIC DNA]</scope>
    <source>
        <strain evidence="2">Hangzhou</strain>
    </source>
</reference>
<dbReference type="InterPro" id="IPR000008">
    <property type="entry name" value="C2_dom"/>
</dbReference>
<gene>
    <name evidence="2" type="ORF">L1049_020664</name>
</gene>
<dbReference type="PANTHER" id="PTHR32246">
    <property type="entry name" value="INGRESSION PROTEIN FIC1"/>
    <property type="match status" value="1"/>
</dbReference>
<dbReference type="InterPro" id="IPR035892">
    <property type="entry name" value="C2_domain_sf"/>
</dbReference>
<dbReference type="GO" id="GO:0006952">
    <property type="term" value="P:defense response"/>
    <property type="evidence" value="ECO:0007669"/>
    <property type="project" value="InterPro"/>
</dbReference>
<accession>A0AAP0SDE4</accession>
<dbReference type="Pfam" id="PF00168">
    <property type="entry name" value="C2"/>
    <property type="match status" value="1"/>
</dbReference>
<sequence length="159" mass="18261">MEYRPFEITSITATNLKDVNFFSKMRVYVIVSIVGDSSTSQETPTSKRHGTSPAWDFPMRFFVEESKLQQSWLRLVFKLRCSQRIGDDEDIEEVHVPLKKLFDDAEGRKEIPAGHNYQVMTPAGKPRGGLSFLHSFGETISVKRVSKKVEEVLIFNLEF</sequence>
<dbReference type="Gene3D" id="2.60.40.150">
    <property type="entry name" value="C2 domain"/>
    <property type="match status" value="1"/>
</dbReference>
<keyword evidence="3" id="KW-1185">Reference proteome</keyword>
<comment type="caution">
    <text evidence="2">The sequence shown here is derived from an EMBL/GenBank/DDBJ whole genome shotgun (WGS) entry which is preliminary data.</text>
</comment>
<dbReference type="EMBL" id="JBBPBK010000001">
    <property type="protein sequence ID" value="KAK9292685.1"/>
    <property type="molecule type" value="Genomic_DNA"/>
</dbReference>
<name>A0AAP0SDE4_LIQFO</name>
<evidence type="ECO:0000313" key="3">
    <source>
        <dbReference type="Proteomes" id="UP001415857"/>
    </source>
</evidence>
<organism evidence="2 3">
    <name type="scientific">Liquidambar formosana</name>
    <name type="common">Formosan gum</name>
    <dbReference type="NCBI Taxonomy" id="63359"/>
    <lineage>
        <taxon>Eukaryota</taxon>
        <taxon>Viridiplantae</taxon>
        <taxon>Streptophyta</taxon>
        <taxon>Embryophyta</taxon>
        <taxon>Tracheophyta</taxon>
        <taxon>Spermatophyta</taxon>
        <taxon>Magnoliopsida</taxon>
        <taxon>eudicotyledons</taxon>
        <taxon>Gunneridae</taxon>
        <taxon>Pentapetalae</taxon>
        <taxon>Saxifragales</taxon>
        <taxon>Altingiaceae</taxon>
        <taxon>Liquidambar</taxon>
    </lineage>
</organism>
<proteinExistence type="predicted"/>
<dbReference type="PANTHER" id="PTHR32246:SF173">
    <property type="entry name" value="C2 DOMAIN-CONTAINING PROTEIN"/>
    <property type="match status" value="1"/>
</dbReference>
<dbReference type="Proteomes" id="UP001415857">
    <property type="component" value="Unassembled WGS sequence"/>
</dbReference>